<dbReference type="GO" id="GO:0070740">
    <property type="term" value="F:tubulin-glutamic acid ligase activity"/>
    <property type="evidence" value="ECO:0007669"/>
    <property type="project" value="TreeGrafter"/>
</dbReference>
<proteinExistence type="inferred from homology"/>
<dbReference type="PROSITE" id="PS51221">
    <property type="entry name" value="TTL"/>
    <property type="match status" value="1"/>
</dbReference>
<dbReference type="Pfam" id="PF03133">
    <property type="entry name" value="TTL"/>
    <property type="match status" value="1"/>
</dbReference>
<accession>A0A9P0C9H1</accession>
<dbReference type="SUPFAM" id="SSF56059">
    <property type="entry name" value="Glutathione synthetase ATP-binding domain-like"/>
    <property type="match status" value="1"/>
</dbReference>
<feature type="region of interest" description="Disordered" evidence="7">
    <location>
        <begin position="529"/>
        <end position="552"/>
    </location>
</feature>
<evidence type="ECO:0000313" key="9">
    <source>
        <dbReference type="Proteomes" id="UP001152759"/>
    </source>
</evidence>
<comment type="catalytic activity">
    <reaction evidence="6">
        <text>L-glutamyl-[protein] + L-glutamate + ATP = gamma-L-glutamyl-L-glutamyl-[protein] + ADP + phosphate + H(+)</text>
        <dbReference type="Rhea" id="RHEA:60144"/>
        <dbReference type="Rhea" id="RHEA-COMP:10208"/>
        <dbReference type="Rhea" id="RHEA-COMP:15517"/>
        <dbReference type="ChEBI" id="CHEBI:15378"/>
        <dbReference type="ChEBI" id="CHEBI:29973"/>
        <dbReference type="ChEBI" id="CHEBI:29985"/>
        <dbReference type="ChEBI" id="CHEBI:30616"/>
        <dbReference type="ChEBI" id="CHEBI:43474"/>
        <dbReference type="ChEBI" id="CHEBI:143622"/>
        <dbReference type="ChEBI" id="CHEBI:456216"/>
    </reaction>
    <physiologicalReaction direction="left-to-right" evidence="6">
        <dbReference type="Rhea" id="RHEA:60145"/>
    </physiologicalReaction>
</comment>
<dbReference type="PANTHER" id="PTHR12241">
    <property type="entry name" value="TUBULIN POLYGLUTAMYLASE"/>
    <property type="match status" value="1"/>
</dbReference>
<keyword evidence="2" id="KW-0436">Ligase</keyword>
<evidence type="ECO:0000256" key="2">
    <source>
        <dbReference type="ARBA" id="ARBA00022598"/>
    </source>
</evidence>
<evidence type="ECO:0000256" key="3">
    <source>
        <dbReference type="ARBA" id="ARBA00022741"/>
    </source>
</evidence>
<comment type="similarity">
    <text evidence="1">Belongs to the tubulin--tyrosine ligase family.</text>
</comment>
<dbReference type="GO" id="GO:0036064">
    <property type="term" value="C:ciliary basal body"/>
    <property type="evidence" value="ECO:0007669"/>
    <property type="project" value="TreeGrafter"/>
</dbReference>
<protein>
    <recommendedName>
        <fullName evidence="5">Tubulin--tyrosine ligase-like protein 5</fullName>
    </recommendedName>
</protein>
<organism evidence="8 9">
    <name type="scientific">Bemisia tabaci</name>
    <name type="common">Sweetpotato whitefly</name>
    <name type="synonym">Aleurodes tabaci</name>
    <dbReference type="NCBI Taxonomy" id="7038"/>
    <lineage>
        <taxon>Eukaryota</taxon>
        <taxon>Metazoa</taxon>
        <taxon>Ecdysozoa</taxon>
        <taxon>Arthropoda</taxon>
        <taxon>Hexapoda</taxon>
        <taxon>Insecta</taxon>
        <taxon>Pterygota</taxon>
        <taxon>Neoptera</taxon>
        <taxon>Paraneoptera</taxon>
        <taxon>Hemiptera</taxon>
        <taxon>Sternorrhyncha</taxon>
        <taxon>Aleyrodoidea</taxon>
        <taxon>Aleyrodidae</taxon>
        <taxon>Aleyrodinae</taxon>
        <taxon>Bemisia</taxon>
    </lineage>
</organism>
<dbReference type="EMBL" id="OU963871">
    <property type="protein sequence ID" value="CAH0763115.1"/>
    <property type="molecule type" value="Genomic_DNA"/>
</dbReference>
<evidence type="ECO:0000256" key="7">
    <source>
        <dbReference type="SAM" id="MobiDB-lite"/>
    </source>
</evidence>
<dbReference type="GO" id="GO:0000226">
    <property type="term" value="P:microtubule cytoskeleton organization"/>
    <property type="evidence" value="ECO:0007669"/>
    <property type="project" value="TreeGrafter"/>
</dbReference>
<dbReference type="AlphaFoldDB" id="A0A9P0C9H1"/>
<dbReference type="Gene3D" id="3.30.470.20">
    <property type="entry name" value="ATP-grasp fold, B domain"/>
    <property type="match status" value="1"/>
</dbReference>
<keyword evidence="4" id="KW-0067">ATP-binding</keyword>
<dbReference type="GO" id="GO:0005524">
    <property type="term" value="F:ATP binding"/>
    <property type="evidence" value="ECO:0007669"/>
    <property type="project" value="UniProtKB-KW"/>
</dbReference>
<evidence type="ECO:0000256" key="5">
    <source>
        <dbReference type="ARBA" id="ARBA00041448"/>
    </source>
</evidence>
<keyword evidence="3" id="KW-0547">Nucleotide-binding</keyword>
<name>A0A9P0C9H1_BEMTA</name>
<dbReference type="GO" id="GO:0015631">
    <property type="term" value="F:tubulin binding"/>
    <property type="evidence" value="ECO:0007669"/>
    <property type="project" value="TreeGrafter"/>
</dbReference>
<dbReference type="PANTHER" id="PTHR12241:SF145">
    <property type="entry name" value="TUBULIN POLYGLUTAMYLASE TTLL5"/>
    <property type="match status" value="1"/>
</dbReference>
<keyword evidence="9" id="KW-1185">Reference proteome</keyword>
<evidence type="ECO:0000256" key="4">
    <source>
        <dbReference type="ARBA" id="ARBA00022840"/>
    </source>
</evidence>
<gene>
    <name evidence="8" type="ORF">BEMITA_LOCUS3160</name>
</gene>
<dbReference type="InterPro" id="IPR004344">
    <property type="entry name" value="TTL/TTLL_fam"/>
</dbReference>
<evidence type="ECO:0000256" key="6">
    <source>
        <dbReference type="ARBA" id="ARBA00049274"/>
    </source>
</evidence>
<evidence type="ECO:0000256" key="1">
    <source>
        <dbReference type="ARBA" id="ARBA00006820"/>
    </source>
</evidence>
<sequence length="577" mass="65510">MENCYYYPCPLTDGISQSIEASSKSQVFEEWTAGTSRNTVLKFRRSALSKPPPETPANILHMTFKTQQAETKLLIALLHSHGLQEVAQEISEFNLLWTGVHLKPQILRAMTVHQRVNHFPRSYELTRKDRLYKNIEKMQHVKGLKHFNFLPLTFVMPEGFRDLTTSHYRHRGPWIIKPVASSRGRGIHIVNSPEDVPLEEPVVVAKYIENPLLINGRKCDLRIYVAVTSYDPLMIYMYEEGFVRFATVKYTVGRKNLWNSCMHLCNSSINKHHSDYIRTDDPDAEDVGSKWTLSALLRLLRSSNVDTESLMLQIEDIVIKSILATAHPIVAACKLFVPHSNCCFELYGFDILVDSDLKPWLLEVNLSPSLGCDSPLDTKIKSAMLADLLTLVGLPAVDPMVSRPATKYRPYSAFVSRREKLEDSLALPRMKKSTASATALSPDESRLIRNVRAQYERRGGFNRIFPSADTWKRYSMYLDQTTGIPISGNSNLSSVIPMTHNYNYFLHQYLFPDIALPLSSKSSKLRPYSQMNSISSRRVKKKEAPPKISKTSKRASEVLSTISLNGTSKKLPTLQIV</sequence>
<evidence type="ECO:0000313" key="8">
    <source>
        <dbReference type="EMBL" id="CAH0763115.1"/>
    </source>
</evidence>
<dbReference type="Proteomes" id="UP001152759">
    <property type="component" value="Chromosome 10"/>
</dbReference>
<reference evidence="8" key="1">
    <citation type="submission" date="2021-12" db="EMBL/GenBank/DDBJ databases">
        <authorList>
            <person name="King R."/>
        </authorList>
    </citation>
    <scope>NUCLEOTIDE SEQUENCE</scope>
</reference>